<dbReference type="EMBL" id="CAICTM010000086">
    <property type="protein sequence ID" value="CAB9500599.1"/>
    <property type="molecule type" value="Genomic_DNA"/>
</dbReference>
<dbReference type="InterPro" id="IPR011735">
    <property type="entry name" value="WlaTC/HtrL_glycosyltransf"/>
</dbReference>
<dbReference type="Pfam" id="PF09612">
    <property type="entry name" value="HtrL_YibB"/>
    <property type="match status" value="1"/>
</dbReference>
<name>A0A9N8DJ25_9STRA</name>
<protein>
    <submittedName>
        <fullName evidence="1">Uncharacterized protein</fullName>
    </submittedName>
</protein>
<keyword evidence="2" id="KW-1185">Reference proteome</keyword>
<comment type="caution">
    <text evidence="1">The sequence shown here is derived from an EMBL/GenBank/DDBJ whole genome shotgun (WGS) entry which is preliminary data.</text>
</comment>
<dbReference type="OrthoDB" id="411632at2759"/>
<evidence type="ECO:0000313" key="1">
    <source>
        <dbReference type="EMBL" id="CAB9500599.1"/>
    </source>
</evidence>
<sequence>MARINRRTTSRSSRTPTKSPRFLAVLSFSLVALACYRQLPQANNIIPTLFSPTSEKDSSAIQVTVQRQVTEGQAKLQQLLSTKKGQQSTTTSSSKTYYDESQIVKFTDTLVTAPQTVVTAYFQVKSKHSSNNYAKWMKNMLSLEDPMVIFLSPALIPEIKELRQHALDRTVIIPMEVDQVPLAKNYNASFWQWQLDIDREKRIHRSYFVFWIWLSKSWWVTEAIRHNFFNSQVFVWSDMGCFRDRNYNHKTMVARIETIPRNRMLFLAHHPLNVPPARIWNNKYTQKHHFYHSGSIFAGYADTFIQFEQYFMDTLQEFLDRDMFIGEDQLVMQSTCLMHPDICAYIDHVHVNDNHYFGLRYVLHRGGNYTYWYPPSLA</sequence>
<evidence type="ECO:0000313" key="2">
    <source>
        <dbReference type="Proteomes" id="UP001153069"/>
    </source>
</evidence>
<organism evidence="1 2">
    <name type="scientific">Seminavis robusta</name>
    <dbReference type="NCBI Taxonomy" id="568900"/>
    <lineage>
        <taxon>Eukaryota</taxon>
        <taxon>Sar</taxon>
        <taxon>Stramenopiles</taxon>
        <taxon>Ochrophyta</taxon>
        <taxon>Bacillariophyta</taxon>
        <taxon>Bacillariophyceae</taxon>
        <taxon>Bacillariophycidae</taxon>
        <taxon>Naviculales</taxon>
        <taxon>Naviculaceae</taxon>
        <taxon>Seminavis</taxon>
    </lineage>
</organism>
<dbReference type="PROSITE" id="PS51257">
    <property type="entry name" value="PROKAR_LIPOPROTEIN"/>
    <property type="match status" value="1"/>
</dbReference>
<dbReference type="AlphaFoldDB" id="A0A9N8DJ25"/>
<accession>A0A9N8DJ25</accession>
<dbReference type="Proteomes" id="UP001153069">
    <property type="component" value="Unassembled WGS sequence"/>
</dbReference>
<proteinExistence type="predicted"/>
<reference evidence="1" key="1">
    <citation type="submission" date="2020-06" db="EMBL/GenBank/DDBJ databases">
        <authorList>
            <consortium name="Plant Systems Biology data submission"/>
        </authorList>
    </citation>
    <scope>NUCLEOTIDE SEQUENCE</scope>
    <source>
        <strain evidence="1">D6</strain>
    </source>
</reference>
<gene>
    <name evidence="1" type="ORF">SEMRO_87_G046180.1</name>
</gene>